<dbReference type="Gene3D" id="1.20.970.10">
    <property type="entry name" value="Transferase, Pyrimidine Nucleoside Phosphorylase, Chain C"/>
    <property type="match status" value="1"/>
</dbReference>
<evidence type="ECO:0000256" key="2">
    <source>
        <dbReference type="ARBA" id="ARBA00022679"/>
    </source>
</evidence>
<evidence type="ECO:0000259" key="4">
    <source>
        <dbReference type="Pfam" id="PF00591"/>
    </source>
</evidence>
<dbReference type="Gene3D" id="3.40.1030.10">
    <property type="entry name" value="Nucleoside phosphorylase/phosphoribosyltransferase catalytic domain"/>
    <property type="match status" value="1"/>
</dbReference>
<feature type="binding site" evidence="3">
    <location>
        <position position="106"/>
    </location>
    <ligand>
        <name>5-phospho-alpha-D-ribose 1-diphosphate</name>
        <dbReference type="ChEBI" id="CHEBI:58017"/>
    </ligand>
</feature>
<comment type="cofactor">
    <cofactor evidence="3">
        <name>Mg(2+)</name>
        <dbReference type="ChEBI" id="CHEBI:18420"/>
    </cofactor>
    <text evidence="3">Binds 2 magnesium ions per monomer.</text>
</comment>
<sequence length="327" mass="33401">MEAAVRDTVERRLESPGDSERLAALLGVLVGRGVTAGELLGTVEALRALVDPFEHPGLNAAIDTCGTGGDGLRTFNLSTATALLVAACGVPVVKHGNRAVSSNCGSADLLEAVGIAVDVPAQVARERLERTGFTFLFAPRYHTSLAALQGLRRALGVPTVLNLAAPLVNPARIARQLVGVADGRALEAVRGALAAGGARRGYVVHGAIDGTTRGADELTPCGPNVLLGVGGLEDVVLDPRDLGLERCAVDALRCTSVRESVRVLGCLFAGERGPLRDALLLNAAAALVVAEFATGFEDGLARAAETLDAGRAAALLDALGARTGGQS</sequence>
<keyword evidence="3" id="KW-0028">Amino-acid biosynthesis</keyword>
<dbReference type="SUPFAM" id="SSF52418">
    <property type="entry name" value="Nucleoside phosphorylase/phosphoribosyltransferase catalytic domain"/>
    <property type="match status" value="1"/>
</dbReference>
<feature type="binding site" evidence="3">
    <location>
        <position position="217"/>
    </location>
    <ligand>
        <name>Mg(2+)</name>
        <dbReference type="ChEBI" id="CHEBI:18420"/>
        <label>2</label>
    </ligand>
</feature>
<feature type="binding site" evidence="3">
    <location>
        <position position="217"/>
    </location>
    <ligand>
        <name>Mg(2+)</name>
        <dbReference type="ChEBI" id="CHEBI:18420"/>
        <label>1</label>
    </ligand>
</feature>
<dbReference type="GO" id="GO:0000287">
    <property type="term" value="F:magnesium ion binding"/>
    <property type="evidence" value="ECO:0007669"/>
    <property type="project" value="UniProtKB-UniRule"/>
</dbReference>
<feature type="domain" description="Glycosyl transferase family 3" evidence="4">
    <location>
        <begin position="60"/>
        <end position="312"/>
    </location>
</feature>
<comment type="catalytic activity">
    <reaction evidence="3">
        <text>N-(5-phospho-beta-D-ribosyl)anthranilate + diphosphate = 5-phospho-alpha-D-ribose 1-diphosphate + anthranilate</text>
        <dbReference type="Rhea" id="RHEA:11768"/>
        <dbReference type="ChEBI" id="CHEBI:16567"/>
        <dbReference type="ChEBI" id="CHEBI:18277"/>
        <dbReference type="ChEBI" id="CHEBI:33019"/>
        <dbReference type="ChEBI" id="CHEBI:58017"/>
        <dbReference type="EC" id="2.4.2.18"/>
    </reaction>
</comment>
<dbReference type="Pfam" id="PF00591">
    <property type="entry name" value="Glycos_transf_3"/>
    <property type="match status" value="1"/>
</dbReference>
<keyword evidence="3" id="KW-0460">Magnesium</keyword>
<comment type="pathway">
    <text evidence="3">Amino-acid biosynthesis; L-tryptophan biosynthesis; L-tryptophan from chorismate: step 2/5.</text>
</comment>
<feature type="binding site" evidence="3">
    <location>
        <position position="66"/>
    </location>
    <ligand>
        <name>5-phospho-alpha-D-ribose 1-diphosphate</name>
        <dbReference type="ChEBI" id="CHEBI:58017"/>
    </ligand>
</feature>
<feature type="binding site" evidence="3">
    <location>
        <begin position="69"/>
        <end position="70"/>
    </location>
    <ligand>
        <name>5-phospho-alpha-D-ribose 1-diphosphate</name>
        <dbReference type="ChEBI" id="CHEBI:58017"/>
    </ligand>
</feature>
<protein>
    <recommendedName>
        <fullName evidence="3">Anthranilate phosphoribosyltransferase</fullName>
        <ecNumber evidence="3">2.4.2.18</ecNumber>
    </recommendedName>
</protein>
<proteinExistence type="inferred from homology"/>
<keyword evidence="3" id="KW-0057">Aromatic amino acid biosynthesis</keyword>
<comment type="subunit">
    <text evidence="3">Homodimer.</text>
</comment>
<feature type="binding site" evidence="3">
    <location>
        <begin position="94"/>
        <end position="102"/>
    </location>
    <ligand>
        <name>5-phospho-alpha-D-ribose 1-diphosphate</name>
        <dbReference type="ChEBI" id="CHEBI:58017"/>
    </ligand>
</feature>
<dbReference type="AlphaFoldDB" id="A0A518CYR4"/>
<dbReference type="PANTHER" id="PTHR43285:SF2">
    <property type="entry name" value="ANTHRANILATE PHOSPHORIBOSYLTRANSFERASE"/>
    <property type="match status" value="1"/>
</dbReference>
<dbReference type="HAMAP" id="MF_00211">
    <property type="entry name" value="TrpD"/>
    <property type="match status" value="1"/>
</dbReference>
<comment type="similarity">
    <text evidence="3">Belongs to the anthranilate phosphoribosyltransferase family.</text>
</comment>
<dbReference type="NCBIfam" id="TIGR01245">
    <property type="entry name" value="trpD"/>
    <property type="match status" value="1"/>
</dbReference>
<feature type="binding site" evidence="3">
    <location>
        <position position="97"/>
    </location>
    <ligand>
        <name>anthranilate</name>
        <dbReference type="ChEBI" id="CHEBI:16567"/>
        <label>1</label>
    </ligand>
</feature>
<keyword evidence="6" id="KW-1185">Reference proteome</keyword>
<feature type="binding site" evidence="3">
    <location>
        <position position="216"/>
    </location>
    <ligand>
        <name>Mg(2+)</name>
        <dbReference type="ChEBI" id="CHEBI:18420"/>
        <label>2</label>
    </ligand>
</feature>
<dbReference type="EMBL" id="CP036290">
    <property type="protein sequence ID" value="QDU84374.1"/>
    <property type="molecule type" value="Genomic_DNA"/>
</dbReference>
<dbReference type="GO" id="GO:0004048">
    <property type="term" value="F:anthranilate phosphoribosyltransferase activity"/>
    <property type="evidence" value="ECO:0007669"/>
    <property type="project" value="UniProtKB-UniRule"/>
</dbReference>
<name>A0A518CYR4_9BACT</name>
<feature type="binding site" evidence="3">
    <location>
        <position position="78"/>
    </location>
    <ligand>
        <name>Mg(2+)</name>
        <dbReference type="ChEBI" id="CHEBI:18420"/>
        <label>1</label>
    </ligand>
</feature>
<dbReference type="PANTHER" id="PTHR43285">
    <property type="entry name" value="ANTHRANILATE PHOSPHORIBOSYLTRANSFERASE"/>
    <property type="match status" value="1"/>
</dbReference>
<evidence type="ECO:0000256" key="1">
    <source>
        <dbReference type="ARBA" id="ARBA00022676"/>
    </source>
</evidence>
<dbReference type="Proteomes" id="UP000319342">
    <property type="component" value="Chromosome"/>
</dbReference>
<comment type="caution">
    <text evidence="3">Lacks conserved residue(s) required for the propagation of feature annotation.</text>
</comment>
<dbReference type="GO" id="GO:0005829">
    <property type="term" value="C:cytosol"/>
    <property type="evidence" value="ECO:0007669"/>
    <property type="project" value="TreeGrafter"/>
</dbReference>
<reference evidence="5 6" key="1">
    <citation type="submission" date="2019-02" db="EMBL/GenBank/DDBJ databases">
        <title>Deep-cultivation of Planctomycetes and their phenomic and genomic characterization uncovers novel biology.</title>
        <authorList>
            <person name="Wiegand S."/>
            <person name="Jogler M."/>
            <person name="Boedeker C."/>
            <person name="Pinto D."/>
            <person name="Vollmers J."/>
            <person name="Rivas-Marin E."/>
            <person name="Kohn T."/>
            <person name="Peeters S.H."/>
            <person name="Heuer A."/>
            <person name="Rast P."/>
            <person name="Oberbeckmann S."/>
            <person name="Bunk B."/>
            <person name="Jeske O."/>
            <person name="Meyerdierks A."/>
            <person name="Storesund J.E."/>
            <person name="Kallscheuer N."/>
            <person name="Luecker S."/>
            <person name="Lage O.M."/>
            <person name="Pohl T."/>
            <person name="Merkel B.J."/>
            <person name="Hornburger P."/>
            <person name="Mueller R.-W."/>
            <person name="Bruemmer F."/>
            <person name="Labrenz M."/>
            <person name="Spormann A.M."/>
            <person name="Op den Camp H."/>
            <person name="Overmann J."/>
            <person name="Amann R."/>
            <person name="Jetten M.S.M."/>
            <person name="Mascher T."/>
            <person name="Medema M.H."/>
            <person name="Devos D.P."/>
            <person name="Kaster A.-K."/>
            <person name="Ovreas L."/>
            <person name="Rohde M."/>
            <person name="Galperin M.Y."/>
            <person name="Jogler C."/>
        </authorList>
    </citation>
    <scope>NUCLEOTIDE SEQUENCE [LARGE SCALE GENOMIC DNA]</scope>
    <source>
        <strain evidence="5 6">Pla163</strain>
    </source>
</reference>
<dbReference type="EC" id="2.4.2.18" evidence="3"/>
<keyword evidence="1 3" id="KW-0328">Glycosyltransferase</keyword>
<feature type="binding site" evidence="3">
    <location>
        <begin position="76"/>
        <end position="79"/>
    </location>
    <ligand>
        <name>5-phospho-alpha-D-ribose 1-diphosphate</name>
        <dbReference type="ChEBI" id="CHEBI:58017"/>
    </ligand>
</feature>
<evidence type="ECO:0000256" key="3">
    <source>
        <dbReference type="HAMAP-Rule" id="MF_00211"/>
    </source>
</evidence>
<dbReference type="GO" id="GO:0000162">
    <property type="term" value="P:L-tryptophan biosynthetic process"/>
    <property type="evidence" value="ECO:0007669"/>
    <property type="project" value="UniProtKB-UniRule"/>
</dbReference>
<dbReference type="InterPro" id="IPR035902">
    <property type="entry name" value="Nuc_phospho_transferase"/>
</dbReference>
<feature type="binding site" evidence="3">
    <location>
        <position position="74"/>
    </location>
    <ligand>
        <name>5-phospho-alpha-D-ribose 1-diphosphate</name>
        <dbReference type="ChEBI" id="CHEBI:58017"/>
    </ligand>
</feature>
<accession>A0A518CYR4</accession>
<dbReference type="InterPro" id="IPR005940">
    <property type="entry name" value="Anthranilate_Pribosyl_Tfrase"/>
</dbReference>
<dbReference type="InterPro" id="IPR000312">
    <property type="entry name" value="Glycosyl_Trfase_fam3"/>
</dbReference>
<comment type="function">
    <text evidence="3">Catalyzes the transfer of the phosphoribosyl group of 5-phosphorylribose-1-pyrophosphate (PRPP) to anthranilate to yield N-(5'-phosphoribosyl)-anthranilate (PRA).</text>
</comment>
<keyword evidence="3" id="KW-0822">Tryptophan biosynthesis</keyword>
<gene>
    <name evidence="5" type="primary">trpD_2</name>
    <name evidence="3" type="synonym">trpD</name>
    <name evidence="5" type="ORF">Pla163_14810</name>
</gene>
<organism evidence="5 6">
    <name type="scientific">Rohdeia mirabilis</name>
    <dbReference type="NCBI Taxonomy" id="2528008"/>
    <lineage>
        <taxon>Bacteria</taxon>
        <taxon>Pseudomonadati</taxon>
        <taxon>Planctomycetota</taxon>
        <taxon>Planctomycetia</taxon>
        <taxon>Planctomycetia incertae sedis</taxon>
        <taxon>Rohdeia</taxon>
    </lineage>
</organism>
<feature type="binding site" evidence="3">
    <location>
        <position position="66"/>
    </location>
    <ligand>
        <name>anthranilate</name>
        <dbReference type="ChEBI" id="CHEBI:16567"/>
        <label>1</label>
    </ligand>
</feature>
<evidence type="ECO:0000313" key="6">
    <source>
        <dbReference type="Proteomes" id="UP000319342"/>
    </source>
</evidence>
<keyword evidence="3" id="KW-0479">Metal-binding</keyword>
<keyword evidence="2 3" id="KW-0808">Transferase</keyword>
<evidence type="ECO:0000313" key="5">
    <source>
        <dbReference type="EMBL" id="QDU84374.1"/>
    </source>
</evidence>
<feature type="binding site" evidence="3">
    <location>
        <position position="152"/>
    </location>
    <ligand>
        <name>anthranilate</name>
        <dbReference type="ChEBI" id="CHEBI:16567"/>
        <label>2</label>
    </ligand>
</feature>